<evidence type="ECO:0008006" key="2">
    <source>
        <dbReference type="Google" id="ProtNLM"/>
    </source>
</evidence>
<sequence length="483" mass="53701">MRPPHEPKTRAGKMGSKHLLEGLVKLSTREPWVDRFEEVLQDHLIPACDETGLEIDDVLATIGEELFMSMVWACAFEDFLTREFDDGENAIDSYLKRRGWKESASVRAYMAALRPSTMSLYEVSDIVPGTSFRARDLIRGGEPVLISERSATLSLRPWDHLAARVVQIGSRMQIAGGALAFNRETSEAFIEAVQELDSLSIEEKREIMEAEGLEFDEVSVSAQSPTERLRAITPMFTTFWLVDVIHRLQAPDTPELHNSEGDELMFCEAWYPLAAGATGDDIGAILQARPELRQTGTMSWSWIDLGNPAAAGSEDDEPSEQALAVETWLNGALVLGDIRLEDQSLVLSVNSRQRADRGFALLADILGLRLGPPLVKAESIEQIMASHDPGMLDPPDIPEQQQCAIIHGYMDRHYREALDLPVSMLGGETPRAAVKTDSGRSKVVEWLKTMENQAAKSADPNNPIAKYNFGWLWTELGVSDLRR</sequence>
<reference evidence="1" key="1">
    <citation type="submission" date="2006-03" db="EMBL/GenBank/DDBJ databases">
        <title>Complete sequence of Rhodopseudomonas palustris BisB18.</title>
        <authorList>
            <consortium name="US DOE Joint Genome Institute"/>
            <person name="Copeland A."/>
            <person name="Lucas S."/>
            <person name="Lapidus A."/>
            <person name="Barry K."/>
            <person name="Detter J.C."/>
            <person name="Glavina del Rio T."/>
            <person name="Hammon N."/>
            <person name="Israni S."/>
            <person name="Dalin E."/>
            <person name="Tice H."/>
            <person name="Pitluck S."/>
            <person name="Chain P."/>
            <person name="Malfatti S."/>
            <person name="Shin M."/>
            <person name="Vergez L."/>
            <person name="Schmutz J."/>
            <person name="Larimer F."/>
            <person name="Land M."/>
            <person name="Hauser L."/>
            <person name="Pelletier D.A."/>
            <person name="Kyrpides N."/>
            <person name="Anderson I."/>
            <person name="Oda Y."/>
            <person name="Harwood C.S."/>
            <person name="Richardson P."/>
        </authorList>
    </citation>
    <scope>NUCLEOTIDE SEQUENCE [LARGE SCALE GENOMIC DNA]</scope>
    <source>
        <strain evidence="1">BisB18</strain>
    </source>
</reference>
<dbReference type="STRING" id="316056.RPC_4637"/>
<evidence type="ECO:0000313" key="1">
    <source>
        <dbReference type="EMBL" id="ABD90159.1"/>
    </source>
</evidence>
<dbReference type="InterPro" id="IPR058292">
    <property type="entry name" value="DUF7986"/>
</dbReference>
<gene>
    <name evidence="1" type="ordered locus">RPC_4637</name>
</gene>
<accession>Q20XH7</accession>
<dbReference type="eggNOG" id="COG3012">
    <property type="taxonomic scope" value="Bacteria"/>
</dbReference>
<name>Q20XH7_RHOPB</name>
<dbReference type="HOGENOM" id="CLU_048885_0_0_5"/>
<protein>
    <recommendedName>
        <fullName evidence="2">Antitoxin Xre/MbcA/ParS-like toxin-binding domain-containing protein</fullName>
    </recommendedName>
</protein>
<proteinExistence type="predicted"/>
<dbReference type="KEGG" id="rpc:RPC_4637"/>
<dbReference type="Pfam" id="PF25948">
    <property type="entry name" value="DUF7986"/>
    <property type="match status" value="1"/>
</dbReference>
<dbReference type="AlphaFoldDB" id="Q20XH7"/>
<dbReference type="EMBL" id="CP000301">
    <property type="protein sequence ID" value="ABD90159.1"/>
    <property type="molecule type" value="Genomic_DNA"/>
</dbReference>
<organism evidence="1">
    <name type="scientific">Rhodopseudomonas palustris (strain BisB18)</name>
    <dbReference type="NCBI Taxonomy" id="316056"/>
    <lineage>
        <taxon>Bacteria</taxon>
        <taxon>Pseudomonadati</taxon>
        <taxon>Pseudomonadota</taxon>
        <taxon>Alphaproteobacteria</taxon>
        <taxon>Hyphomicrobiales</taxon>
        <taxon>Nitrobacteraceae</taxon>
        <taxon>Rhodopseudomonas</taxon>
    </lineage>
</organism>